<evidence type="ECO:0000313" key="1">
    <source>
        <dbReference type="EMBL" id="CCX07137.1"/>
    </source>
</evidence>
<reference evidence="1 2" key="1">
    <citation type="journal article" date="2013" name="PLoS Genet.">
        <title>The genome and development-dependent transcriptomes of Pyronema confluens: a window into fungal evolution.</title>
        <authorList>
            <person name="Traeger S."/>
            <person name="Altegoer F."/>
            <person name="Freitag M."/>
            <person name="Gabaldon T."/>
            <person name="Kempken F."/>
            <person name="Kumar A."/>
            <person name="Marcet-Houben M."/>
            <person name="Poggeler S."/>
            <person name="Stajich J.E."/>
            <person name="Nowrousian M."/>
        </authorList>
    </citation>
    <scope>NUCLEOTIDE SEQUENCE [LARGE SCALE GENOMIC DNA]</scope>
    <source>
        <strain evidence="2">CBS 100304</strain>
        <tissue evidence="1">Vegetative mycelium</tissue>
    </source>
</reference>
<protein>
    <submittedName>
        <fullName evidence="1">Uncharacterized protein</fullName>
    </submittedName>
</protein>
<dbReference type="AlphaFoldDB" id="U4KY70"/>
<organism evidence="1 2">
    <name type="scientific">Pyronema omphalodes (strain CBS 100304)</name>
    <name type="common">Pyronema confluens</name>
    <dbReference type="NCBI Taxonomy" id="1076935"/>
    <lineage>
        <taxon>Eukaryota</taxon>
        <taxon>Fungi</taxon>
        <taxon>Dikarya</taxon>
        <taxon>Ascomycota</taxon>
        <taxon>Pezizomycotina</taxon>
        <taxon>Pezizomycetes</taxon>
        <taxon>Pezizales</taxon>
        <taxon>Pyronemataceae</taxon>
        <taxon>Pyronema</taxon>
    </lineage>
</organism>
<dbReference type="Proteomes" id="UP000018144">
    <property type="component" value="Unassembled WGS sequence"/>
</dbReference>
<evidence type="ECO:0000313" key="2">
    <source>
        <dbReference type="Proteomes" id="UP000018144"/>
    </source>
</evidence>
<accession>U4KY70</accession>
<name>U4KY70_PYROM</name>
<dbReference type="EMBL" id="HF935335">
    <property type="protein sequence ID" value="CCX07137.1"/>
    <property type="molecule type" value="Genomic_DNA"/>
</dbReference>
<proteinExistence type="predicted"/>
<gene>
    <name evidence="1" type="ORF">PCON_06724</name>
</gene>
<sequence>MSHRFITTTPNLKYYLRIANKVPCSSFLCSVSTPGWNKIRNSFEDTFMCINCTPISNLKYAMR</sequence>
<keyword evidence="2" id="KW-1185">Reference proteome</keyword>